<accession>A0A7W9KRQ8</accession>
<dbReference type="PANTHER" id="PTHR35807">
    <property type="entry name" value="TRANSCRIPTIONAL REGULATOR REDD-RELATED"/>
    <property type="match status" value="1"/>
</dbReference>
<evidence type="ECO:0000313" key="7">
    <source>
        <dbReference type="EMBL" id="MBB5896779.1"/>
    </source>
</evidence>
<dbReference type="InterPro" id="IPR011990">
    <property type="entry name" value="TPR-like_helical_dom_sf"/>
</dbReference>
<dbReference type="CDD" id="cd15831">
    <property type="entry name" value="BTAD"/>
    <property type="match status" value="1"/>
</dbReference>
<dbReference type="Gene3D" id="1.25.40.10">
    <property type="entry name" value="Tetratricopeptide repeat domain"/>
    <property type="match status" value="1"/>
</dbReference>
<evidence type="ECO:0000256" key="3">
    <source>
        <dbReference type="ARBA" id="ARBA00023125"/>
    </source>
</evidence>
<reference evidence="7 8" key="1">
    <citation type="submission" date="2020-08" db="EMBL/GenBank/DDBJ databases">
        <title>Sequencing the genomes of 1000 actinobacteria strains.</title>
        <authorList>
            <person name="Klenk H.-P."/>
        </authorList>
    </citation>
    <scope>NUCLEOTIDE SEQUENCE [LARGE SCALE GENOMIC DNA]</scope>
    <source>
        <strain evidence="7 8">DSM 43851</strain>
    </source>
</reference>
<dbReference type="PANTHER" id="PTHR35807:SF1">
    <property type="entry name" value="TRANSCRIPTIONAL REGULATOR REDD"/>
    <property type="match status" value="1"/>
</dbReference>
<dbReference type="GO" id="GO:0006355">
    <property type="term" value="P:regulation of DNA-templated transcription"/>
    <property type="evidence" value="ECO:0007669"/>
    <property type="project" value="InterPro"/>
</dbReference>
<dbReference type="Gene3D" id="1.10.10.10">
    <property type="entry name" value="Winged helix-like DNA-binding domain superfamily/Winged helix DNA-binding domain"/>
    <property type="match status" value="1"/>
</dbReference>
<keyword evidence="3 5" id="KW-0238">DNA-binding</keyword>
<dbReference type="RefSeq" id="WP_184869288.1">
    <property type="nucleotide sequence ID" value="NZ_BAAAWY010000004.1"/>
</dbReference>
<dbReference type="SMART" id="SM01043">
    <property type="entry name" value="BTAD"/>
    <property type="match status" value="1"/>
</dbReference>
<dbReference type="EMBL" id="JACHIR010000002">
    <property type="protein sequence ID" value="MBB5896779.1"/>
    <property type="molecule type" value="Genomic_DNA"/>
</dbReference>
<sequence>MRYEILGSLRIQDETGWMTISARKIETLLAALLIRADQVVSIEQLIAEIWGANAPRRATAALHVYVCQLRKFLARPGRRDSPIVTRSPGYMLQMGRDTLDFQMFDELVGQGRTHARAGRPDQALATFETALKLWRGPALAELRNGPIINGFVTWLDEIHLEAIEMTISCYLTLGRHREVVGWLHTLVAEHPLHEAFYHLLMMALFRSERRADALKVYRGARDTLMRELGLEPGRTLVELQQTILLSDPEPLPVMARPA</sequence>
<organism evidence="7 8">
    <name type="scientific">Kutzneria kofuensis</name>
    <dbReference type="NCBI Taxonomy" id="103725"/>
    <lineage>
        <taxon>Bacteria</taxon>
        <taxon>Bacillati</taxon>
        <taxon>Actinomycetota</taxon>
        <taxon>Actinomycetes</taxon>
        <taxon>Pseudonocardiales</taxon>
        <taxon>Pseudonocardiaceae</taxon>
        <taxon>Kutzneria</taxon>
    </lineage>
</organism>
<evidence type="ECO:0000313" key="8">
    <source>
        <dbReference type="Proteomes" id="UP000585638"/>
    </source>
</evidence>
<dbReference type="Pfam" id="PF03704">
    <property type="entry name" value="BTAD"/>
    <property type="match status" value="1"/>
</dbReference>
<dbReference type="SMART" id="SM00862">
    <property type="entry name" value="Trans_reg_C"/>
    <property type="match status" value="1"/>
</dbReference>
<keyword evidence="8" id="KW-1185">Reference proteome</keyword>
<dbReference type="GO" id="GO:0000160">
    <property type="term" value="P:phosphorelay signal transduction system"/>
    <property type="evidence" value="ECO:0007669"/>
    <property type="project" value="InterPro"/>
</dbReference>
<name>A0A7W9KRQ8_9PSEU</name>
<dbReference type="InterPro" id="IPR001867">
    <property type="entry name" value="OmpR/PhoB-type_DNA-bd"/>
</dbReference>
<dbReference type="SUPFAM" id="SSF46894">
    <property type="entry name" value="C-terminal effector domain of the bipartite response regulators"/>
    <property type="match status" value="1"/>
</dbReference>
<evidence type="ECO:0000259" key="6">
    <source>
        <dbReference type="PROSITE" id="PS51755"/>
    </source>
</evidence>
<comment type="caution">
    <text evidence="7">The sequence shown here is derived from an EMBL/GenBank/DDBJ whole genome shotgun (WGS) entry which is preliminary data.</text>
</comment>
<dbReference type="Pfam" id="PF00486">
    <property type="entry name" value="Trans_reg_C"/>
    <property type="match status" value="1"/>
</dbReference>
<dbReference type="InterPro" id="IPR036388">
    <property type="entry name" value="WH-like_DNA-bd_sf"/>
</dbReference>
<proteinExistence type="inferred from homology"/>
<dbReference type="SUPFAM" id="SSF48452">
    <property type="entry name" value="TPR-like"/>
    <property type="match status" value="1"/>
</dbReference>
<feature type="domain" description="OmpR/PhoB-type" evidence="6">
    <location>
        <begin position="1"/>
        <end position="94"/>
    </location>
</feature>
<feature type="DNA-binding region" description="OmpR/PhoB-type" evidence="5">
    <location>
        <begin position="1"/>
        <end position="94"/>
    </location>
</feature>
<keyword evidence="2" id="KW-0805">Transcription regulation</keyword>
<dbReference type="Proteomes" id="UP000585638">
    <property type="component" value="Unassembled WGS sequence"/>
</dbReference>
<evidence type="ECO:0000256" key="4">
    <source>
        <dbReference type="ARBA" id="ARBA00023163"/>
    </source>
</evidence>
<dbReference type="AlphaFoldDB" id="A0A7W9KRQ8"/>
<dbReference type="InterPro" id="IPR005158">
    <property type="entry name" value="BTAD"/>
</dbReference>
<dbReference type="InterPro" id="IPR051677">
    <property type="entry name" value="AfsR-DnrI-RedD_regulator"/>
</dbReference>
<dbReference type="GO" id="GO:0003677">
    <property type="term" value="F:DNA binding"/>
    <property type="evidence" value="ECO:0007669"/>
    <property type="project" value="UniProtKB-UniRule"/>
</dbReference>
<evidence type="ECO:0000256" key="5">
    <source>
        <dbReference type="PROSITE-ProRule" id="PRU01091"/>
    </source>
</evidence>
<dbReference type="PROSITE" id="PS51755">
    <property type="entry name" value="OMPR_PHOB"/>
    <property type="match status" value="1"/>
</dbReference>
<evidence type="ECO:0000256" key="2">
    <source>
        <dbReference type="ARBA" id="ARBA00023015"/>
    </source>
</evidence>
<keyword evidence="4" id="KW-0804">Transcription</keyword>
<evidence type="ECO:0000256" key="1">
    <source>
        <dbReference type="ARBA" id="ARBA00005820"/>
    </source>
</evidence>
<comment type="similarity">
    <text evidence="1">Belongs to the AfsR/DnrI/RedD regulatory family.</text>
</comment>
<protein>
    <submittedName>
        <fullName evidence="7">DNA-binding SARP family transcriptional activator</fullName>
    </submittedName>
</protein>
<gene>
    <name evidence="7" type="ORF">BJ998_008038</name>
</gene>
<dbReference type="InterPro" id="IPR016032">
    <property type="entry name" value="Sig_transdc_resp-reg_C-effctor"/>
</dbReference>